<evidence type="ECO:0000256" key="6">
    <source>
        <dbReference type="ARBA" id="ARBA00022960"/>
    </source>
</evidence>
<evidence type="ECO:0000256" key="7">
    <source>
        <dbReference type="ARBA" id="ARBA00022984"/>
    </source>
</evidence>
<accession>F5Y3X1</accession>
<evidence type="ECO:0000313" key="12">
    <source>
        <dbReference type="Proteomes" id="UP000008385"/>
    </source>
</evidence>
<dbReference type="GO" id="GO:0016757">
    <property type="term" value="F:glycosyltransferase activity"/>
    <property type="evidence" value="ECO:0007669"/>
    <property type="project" value="UniProtKB-KW"/>
</dbReference>
<dbReference type="InterPro" id="IPR050979">
    <property type="entry name" value="LD-transpeptidase"/>
</dbReference>
<name>F5Y3X1_RAMTT</name>
<evidence type="ECO:0000256" key="4">
    <source>
        <dbReference type="ARBA" id="ARBA00022679"/>
    </source>
</evidence>
<evidence type="ECO:0000256" key="2">
    <source>
        <dbReference type="ARBA" id="ARBA00005992"/>
    </source>
</evidence>
<dbReference type="CDD" id="cd16913">
    <property type="entry name" value="YkuD_like"/>
    <property type="match status" value="1"/>
</dbReference>
<keyword evidence="7 9" id="KW-0573">Peptidoglycan synthesis</keyword>
<dbReference type="HOGENOM" id="CLU_042399_3_1_4"/>
<dbReference type="GO" id="GO:0018104">
    <property type="term" value="P:peptidoglycan-protein cross-linking"/>
    <property type="evidence" value="ECO:0007669"/>
    <property type="project" value="TreeGrafter"/>
</dbReference>
<dbReference type="UniPathway" id="UPA00219"/>
<dbReference type="KEGG" id="rta:Rta_01850"/>
<dbReference type="Gene3D" id="2.40.440.10">
    <property type="entry name" value="L,D-transpeptidase catalytic domain-like"/>
    <property type="match status" value="1"/>
</dbReference>
<evidence type="ECO:0000256" key="5">
    <source>
        <dbReference type="ARBA" id="ARBA00022801"/>
    </source>
</evidence>
<dbReference type="AlphaFoldDB" id="F5Y3X1"/>
<keyword evidence="8 9" id="KW-0961">Cell wall biogenesis/degradation</keyword>
<dbReference type="InterPro" id="IPR005490">
    <property type="entry name" value="LD_TPept_cat_dom"/>
</dbReference>
<keyword evidence="6 9" id="KW-0133">Cell shape</keyword>
<dbReference type="RefSeq" id="WP_013899482.1">
    <property type="nucleotide sequence ID" value="NC_015677.1"/>
</dbReference>
<protein>
    <recommendedName>
        <fullName evidence="10">L,D-TPase catalytic domain-containing protein</fullName>
    </recommendedName>
</protein>
<evidence type="ECO:0000256" key="3">
    <source>
        <dbReference type="ARBA" id="ARBA00022676"/>
    </source>
</evidence>
<sequence>MLISIADQSLRLVGPDGTDRIYRVSTAANGAGCRSGSFCTPIGRHRVRLKIGDGCPVGTVFRRRRATGEIYDGELGRRFPGRDWVLTRILWLDGLEQGVNRGGEVDTLRRFIYLHGTPYEQDIGQPVSHGCIRVGAADLVEIFDAVTVGAEVLISP</sequence>
<dbReference type="PATRIC" id="fig|365046.3.peg.191"/>
<dbReference type="STRING" id="365046.Rta_01850"/>
<feature type="active site" description="Nucleophile" evidence="9">
    <location>
        <position position="131"/>
    </location>
</feature>
<reference evidence="12" key="1">
    <citation type="submission" date="2006-01" db="EMBL/GenBank/DDBJ databases">
        <title>Genome of the cyst-dividing bacterium Ramlibacter tataouinensis.</title>
        <authorList>
            <person name="Barakat M."/>
            <person name="Ortet P."/>
            <person name="De Luca G."/>
            <person name="Jourlin-Castelli C."/>
            <person name="Ansaldi M."/>
            <person name="Py B."/>
            <person name="Fichant G."/>
            <person name="Coutinho P."/>
            <person name="Voulhoux R."/>
            <person name="Bastien O."/>
            <person name="Roy S."/>
            <person name="Marechal E."/>
            <person name="Henrissat B."/>
            <person name="Quentin Y."/>
            <person name="Noirot P."/>
            <person name="Filloux A."/>
            <person name="Mejean V."/>
            <person name="DuBow M."/>
            <person name="Barras F."/>
            <person name="Heulin T."/>
        </authorList>
    </citation>
    <scope>NUCLEOTIDE SEQUENCE [LARGE SCALE GENOMIC DNA]</scope>
    <source>
        <strain evidence="12">ATCC BAA-407 / DSM 14655 / LMG 21543 / TTB310</strain>
    </source>
</reference>
<dbReference type="PANTHER" id="PTHR30582">
    <property type="entry name" value="L,D-TRANSPEPTIDASE"/>
    <property type="match status" value="1"/>
</dbReference>
<feature type="domain" description="L,D-TPase catalytic" evidence="10">
    <location>
        <begin position="1"/>
        <end position="155"/>
    </location>
</feature>
<keyword evidence="3" id="KW-0328">Glycosyltransferase</keyword>
<dbReference type="PANTHER" id="PTHR30582:SF24">
    <property type="entry name" value="L,D-TRANSPEPTIDASE ERFK_SRFK-RELATED"/>
    <property type="match status" value="1"/>
</dbReference>
<dbReference type="GO" id="GO:0005576">
    <property type="term" value="C:extracellular region"/>
    <property type="evidence" value="ECO:0007669"/>
    <property type="project" value="TreeGrafter"/>
</dbReference>
<reference evidence="11 12" key="2">
    <citation type="journal article" date="2011" name="PLoS ONE">
        <title>The Cyst-Dividing Bacterium Ramlibacter tataouinensis TTB310 Genome Reveals a Well-Stocked Toolbox for Adaptation to a Desert Environment.</title>
        <authorList>
            <person name="De Luca G."/>
            <person name="Barakat M."/>
            <person name="Ortet P."/>
            <person name="Fochesato S."/>
            <person name="Jourlin-Castelli C."/>
            <person name="Ansaldi M."/>
            <person name="Py B."/>
            <person name="Fichant G."/>
            <person name="Coutinho P.M."/>
            <person name="Voulhoux R."/>
            <person name="Bastien O."/>
            <person name="Marechal E."/>
            <person name="Henrissat B."/>
            <person name="Quentin Y."/>
            <person name="Noirot P."/>
            <person name="Filloux A."/>
            <person name="Mejean V."/>
            <person name="Dubow M.S."/>
            <person name="Barras F."/>
            <person name="Barbe V."/>
            <person name="Weissenbach J."/>
            <person name="Mihalcescu I."/>
            <person name="Vermeglio A."/>
            <person name="Achouak W."/>
            <person name="Heulin T."/>
        </authorList>
    </citation>
    <scope>NUCLEOTIDE SEQUENCE [LARGE SCALE GENOMIC DNA]</scope>
    <source>
        <strain evidence="12">ATCC BAA-407 / DSM 14655 / LMG 21543 / TTB310</strain>
    </source>
</reference>
<comment type="similarity">
    <text evidence="2">Belongs to the YkuD family.</text>
</comment>
<organism evidence="11 12">
    <name type="scientific">Ramlibacter tataouinensis (strain ATCC BAA-407 / DSM 14655 / LMG 21543 / TTB310)</name>
    <dbReference type="NCBI Taxonomy" id="365046"/>
    <lineage>
        <taxon>Bacteria</taxon>
        <taxon>Pseudomonadati</taxon>
        <taxon>Pseudomonadota</taxon>
        <taxon>Betaproteobacteria</taxon>
        <taxon>Burkholderiales</taxon>
        <taxon>Comamonadaceae</taxon>
        <taxon>Ramlibacter</taxon>
    </lineage>
</organism>
<dbReference type="InterPro" id="IPR038063">
    <property type="entry name" value="Transpep_catalytic_dom"/>
</dbReference>
<evidence type="ECO:0000313" key="11">
    <source>
        <dbReference type="EMBL" id="AEG91249.1"/>
    </source>
</evidence>
<feature type="active site" description="Proton donor/acceptor" evidence="9">
    <location>
        <position position="115"/>
    </location>
</feature>
<dbReference type="Proteomes" id="UP000008385">
    <property type="component" value="Chromosome"/>
</dbReference>
<comment type="pathway">
    <text evidence="1 9">Cell wall biogenesis; peptidoglycan biosynthesis.</text>
</comment>
<keyword evidence="12" id="KW-1185">Reference proteome</keyword>
<dbReference type="eggNOG" id="COG1376">
    <property type="taxonomic scope" value="Bacteria"/>
</dbReference>
<dbReference type="GO" id="GO:0071972">
    <property type="term" value="F:peptidoglycan L,D-transpeptidase activity"/>
    <property type="evidence" value="ECO:0007669"/>
    <property type="project" value="TreeGrafter"/>
</dbReference>
<evidence type="ECO:0000259" key="10">
    <source>
        <dbReference type="PROSITE" id="PS52029"/>
    </source>
</evidence>
<evidence type="ECO:0000256" key="9">
    <source>
        <dbReference type="PROSITE-ProRule" id="PRU01373"/>
    </source>
</evidence>
<gene>
    <name evidence="11" type="ordered locus">Rta_01850</name>
</gene>
<dbReference type="SUPFAM" id="SSF141523">
    <property type="entry name" value="L,D-transpeptidase catalytic domain-like"/>
    <property type="match status" value="1"/>
</dbReference>
<dbReference type="GO" id="GO:0071555">
    <property type="term" value="P:cell wall organization"/>
    <property type="evidence" value="ECO:0007669"/>
    <property type="project" value="UniProtKB-UniRule"/>
</dbReference>
<evidence type="ECO:0000256" key="8">
    <source>
        <dbReference type="ARBA" id="ARBA00023316"/>
    </source>
</evidence>
<keyword evidence="4" id="KW-0808">Transferase</keyword>
<keyword evidence="5" id="KW-0378">Hydrolase</keyword>
<dbReference type="PROSITE" id="PS52029">
    <property type="entry name" value="LD_TPASE"/>
    <property type="match status" value="1"/>
</dbReference>
<proteinExistence type="inferred from homology"/>
<dbReference type="GO" id="GO:0008360">
    <property type="term" value="P:regulation of cell shape"/>
    <property type="evidence" value="ECO:0007669"/>
    <property type="project" value="UniProtKB-UniRule"/>
</dbReference>
<evidence type="ECO:0000256" key="1">
    <source>
        <dbReference type="ARBA" id="ARBA00004752"/>
    </source>
</evidence>
<dbReference type="Pfam" id="PF03734">
    <property type="entry name" value="YkuD"/>
    <property type="match status" value="1"/>
</dbReference>
<dbReference type="EMBL" id="CP000245">
    <property type="protein sequence ID" value="AEG91249.1"/>
    <property type="molecule type" value="Genomic_DNA"/>
</dbReference>